<dbReference type="InterPro" id="IPR019614">
    <property type="entry name" value="SAM-dep_methyl-trfase"/>
</dbReference>
<dbReference type="CDD" id="cd11572">
    <property type="entry name" value="RlmI_M_like"/>
    <property type="match status" value="1"/>
</dbReference>
<dbReference type="SUPFAM" id="SSF88697">
    <property type="entry name" value="PUA domain-like"/>
    <property type="match status" value="1"/>
</dbReference>
<dbReference type="Pfam" id="PF17785">
    <property type="entry name" value="PUA_3"/>
    <property type="match status" value="1"/>
</dbReference>
<dbReference type="CDD" id="cd02440">
    <property type="entry name" value="AdoMet_MTases"/>
    <property type="match status" value="1"/>
</dbReference>
<evidence type="ECO:0000259" key="10">
    <source>
        <dbReference type="Pfam" id="PF17785"/>
    </source>
</evidence>
<dbReference type="Proteomes" id="UP000002383">
    <property type="component" value="Chromosome"/>
</dbReference>
<feature type="region of interest" description="Disordered" evidence="8">
    <location>
        <begin position="372"/>
        <end position="402"/>
    </location>
</feature>
<dbReference type="HOGENOM" id="CLU_014042_0_0_6"/>
<comment type="similarity">
    <text evidence="7">Belongs to the methyltransferase superfamily. RlmI family.</text>
</comment>
<evidence type="ECO:0000313" key="11">
    <source>
        <dbReference type="EMBL" id="ACL73819.1"/>
    </source>
</evidence>
<dbReference type="GO" id="GO:0006364">
    <property type="term" value="P:rRNA processing"/>
    <property type="evidence" value="ECO:0007669"/>
    <property type="project" value="UniProtKB-KW"/>
</dbReference>
<keyword evidence="4 11" id="KW-0489">Methyltransferase</keyword>
<evidence type="ECO:0000256" key="1">
    <source>
        <dbReference type="ARBA" id="ARBA00004496"/>
    </source>
</evidence>
<dbReference type="Gene3D" id="3.40.50.150">
    <property type="entry name" value="Vaccinia Virus protein VP39"/>
    <property type="match status" value="1"/>
</dbReference>
<dbReference type="InterPro" id="IPR041532">
    <property type="entry name" value="RlmI-like_PUA"/>
</dbReference>
<evidence type="ECO:0000256" key="8">
    <source>
        <dbReference type="SAM" id="MobiDB-lite"/>
    </source>
</evidence>
<dbReference type="InterPro" id="IPR015947">
    <property type="entry name" value="PUA-like_sf"/>
</dbReference>
<dbReference type="STRING" id="396588.Tgr7_2745"/>
<evidence type="ECO:0000256" key="3">
    <source>
        <dbReference type="ARBA" id="ARBA00022552"/>
    </source>
</evidence>
<dbReference type="GO" id="GO:0003723">
    <property type="term" value="F:RNA binding"/>
    <property type="evidence" value="ECO:0007669"/>
    <property type="project" value="InterPro"/>
</dbReference>
<keyword evidence="12" id="KW-1185">Reference proteome</keyword>
<accession>B8GN04</accession>
<evidence type="ECO:0000256" key="4">
    <source>
        <dbReference type="ARBA" id="ARBA00022603"/>
    </source>
</evidence>
<keyword evidence="3" id="KW-0698">rRNA processing</keyword>
<feature type="domain" description="RlmI-like PUA" evidence="10">
    <location>
        <begin position="9"/>
        <end position="75"/>
    </location>
</feature>
<evidence type="ECO:0000256" key="2">
    <source>
        <dbReference type="ARBA" id="ARBA00022490"/>
    </source>
</evidence>
<dbReference type="SUPFAM" id="SSF53335">
    <property type="entry name" value="S-adenosyl-L-methionine-dependent methyltransferases"/>
    <property type="match status" value="1"/>
</dbReference>
<dbReference type="Gene3D" id="2.30.130.10">
    <property type="entry name" value="PUA domain"/>
    <property type="match status" value="1"/>
</dbReference>
<evidence type="ECO:0000256" key="6">
    <source>
        <dbReference type="ARBA" id="ARBA00022691"/>
    </source>
</evidence>
<feature type="domain" description="S-adenosylmethionine-dependent methyltransferase" evidence="9">
    <location>
        <begin position="180"/>
        <end position="342"/>
    </location>
</feature>
<dbReference type="EMBL" id="CP001339">
    <property type="protein sequence ID" value="ACL73819.1"/>
    <property type="molecule type" value="Genomic_DNA"/>
</dbReference>
<proteinExistence type="inferred from homology"/>
<dbReference type="CDD" id="cd21153">
    <property type="entry name" value="PUA_RlmI"/>
    <property type="match status" value="1"/>
</dbReference>
<organism evidence="11 12">
    <name type="scientific">Thioalkalivibrio sulfidiphilus (strain HL-EbGR7)</name>
    <dbReference type="NCBI Taxonomy" id="396588"/>
    <lineage>
        <taxon>Bacteria</taxon>
        <taxon>Pseudomonadati</taxon>
        <taxon>Pseudomonadota</taxon>
        <taxon>Gammaproteobacteria</taxon>
        <taxon>Chromatiales</taxon>
        <taxon>Ectothiorhodospiraceae</taxon>
        <taxon>Thioalkalivibrio</taxon>
    </lineage>
</organism>
<dbReference type="Gene3D" id="3.30.750.80">
    <property type="entry name" value="RNA methyltransferase domain (HRMD) like"/>
    <property type="match status" value="1"/>
</dbReference>
<dbReference type="PANTHER" id="PTHR42873">
    <property type="entry name" value="RIBOSOMAL RNA LARGE SUBUNIT METHYLTRANSFERASE"/>
    <property type="match status" value="1"/>
</dbReference>
<name>B8GN04_THISH</name>
<dbReference type="GO" id="GO:0032259">
    <property type="term" value="P:methylation"/>
    <property type="evidence" value="ECO:0007669"/>
    <property type="project" value="UniProtKB-KW"/>
</dbReference>
<dbReference type="KEGG" id="tgr:Tgr7_2745"/>
<comment type="subcellular location">
    <subcellularLocation>
        <location evidence="1">Cytoplasm</location>
    </subcellularLocation>
</comment>
<evidence type="ECO:0000259" key="9">
    <source>
        <dbReference type="Pfam" id="PF10672"/>
    </source>
</evidence>
<dbReference type="GO" id="GO:0005737">
    <property type="term" value="C:cytoplasm"/>
    <property type="evidence" value="ECO:0007669"/>
    <property type="project" value="UniProtKB-SubCell"/>
</dbReference>
<keyword evidence="6" id="KW-0949">S-adenosyl-L-methionine</keyword>
<dbReference type="InterPro" id="IPR036974">
    <property type="entry name" value="PUA_sf"/>
</dbReference>
<dbReference type="GO" id="GO:0008168">
    <property type="term" value="F:methyltransferase activity"/>
    <property type="evidence" value="ECO:0007669"/>
    <property type="project" value="UniProtKB-KW"/>
</dbReference>
<protein>
    <submittedName>
        <fullName evidence="11">Putative RNA methylase</fullName>
    </submittedName>
</protein>
<evidence type="ECO:0000256" key="7">
    <source>
        <dbReference type="ARBA" id="ARBA00038091"/>
    </source>
</evidence>
<keyword evidence="2" id="KW-0963">Cytoplasm</keyword>
<gene>
    <name evidence="11" type="ordered locus">Tgr7_2745</name>
</gene>
<dbReference type="PANTHER" id="PTHR42873:SF1">
    <property type="entry name" value="S-ADENOSYLMETHIONINE-DEPENDENT METHYLTRANSFERASE DOMAIN-CONTAINING PROTEIN"/>
    <property type="match status" value="1"/>
</dbReference>
<keyword evidence="5" id="KW-0808">Transferase</keyword>
<dbReference type="RefSeq" id="WP_012639294.1">
    <property type="nucleotide sequence ID" value="NC_011901.1"/>
</dbReference>
<dbReference type="eggNOG" id="COG1092">
    <property type="taxonomic scope" value="Bacteria"/>
</dbReference>
<dbReference type="InterPro" id="IPR029063">
    <property type="entry name" value="SAM-dependent_MTases_sf"/>
</dbReference>
<dbReference type="PROSITE" id="PS50890">
    <property type="entry name" value="PUA"/>
    <property type="match status" value="1"/>
</dbReference>
<evidence type="ECO:0000313" key="12">
    <source>
        <dbReference type="Proteomes" id="UP000002383"/>
    </source>
</evidence>
<sequence>MDSLDYTPLRLRKNEERRLLAGHAWVFSNEVDIAATPIKDLTPGQPVLIEDHRGKAIGTGYANPQSLICARLVSRDKAHPFNASLLVHRLKVALSLRERLFTEPCYRLAYGESDGLPGLVVDRYGDVLVAQVTTAGMEVMQDAILEALHKAVHPKAVLWRNDSPVRELEGLDLYMRPALGEVPETVTLTEHGARFHAPLLSGQKTGWFFDQRDNRAWLARVSRGMKVLDLFSYVGAWGVQAALNGAESVTCVDASGDALESMAANAAENGVGDRVSGVKGDAFEVLKQLREDQARFDVVITDPPAFIKRRKDVKEGTAAYRRLNQMAMQVMAKDGLLIACSCSQHLEAASLEAQLWGAARHVDRSLQILCPGRPGPGPSRPPGHAGDRLPQGGAVPGGTGMIQNSRFKVQDSKSWFGLSSAPVFES</sequence>
<dbReference type="AlphaFoldDB" id="B8GN04"/>
<reference evidence="11 12" key="1">
    <citation type="journal article" date="2011" name="Stand. Genomic Sci.">
        <title>Complete genome sequence of 'Thioalkalivibrio sulfidophilus' HL-EbGr7.</title>
        <authorList>
            <person name="Muyzer G."/>
            <person name="Sorokin D.Y."/>
            <person name="Mavromatis K."/>
            <person name="Lapidus A."/>
            <person name="Clum A."/>
            <person name="Ivanova N."/>
            <person name="Pati A."/>
            <person name="d'Haeseleer P."/>
            <person name="Woyke T."/>
            <person name="Kyrpides N.C."/>
        </authorList>
    </citation>
    <scope>NUCLEOTIDE SEQUENCE [LARGE SCALE GENOMIC DNA]</scope>
    <source>
        <strain evidence="11 12">HL-EbGR7</strain>
    </source>
</reference>
<dbReference type="Pfam" id="PF10672">
    <property type="entry name" value="Methyltrans_SAM"/>
    <property type="match status" value="1"/>
</dbReference>
<evidence type="ECO:0000256" key="5">
    <source>
        <dbReference type="ARBA" id="ARBA00022679"/>
    </source>
</evidence>